<name>A0A1G9CXM6_ACTMZ</name>
<dbReference type="EMBL" id="FNFM01000009">
    <property type="protein sequence ID" value="SDK56410.1"/>
    <property type="molecule type" value="Genomic_DNA"/>
</dbReference>
<feature type="compositionally biased region" description="Polar residues" evidence="1">
    <location>
        <begin position="47"/>
        <end position="59"/>
    </location>
</feature>
<evidence type="ECO:0000256" key="3">
    <source>
        <dbReference type="SAM" id="SignalP"/>
    </source>
</evidence>
<evidence type="ECO:0000256" key="1">
    <source>
        <dbReference type="SAM" id="MobiDB-lite"/>
    </source>
</evidence>
<keyword evidence="5" id="KW-1185">Reference proteome</keyword>
<evidence type="ECO:0000313" key="5">
    <source>
        <dbReference type="Proteomes" id="UP000199213"/>
    </source>
</evidence>
<organism evidence="4 5">
    <name type="scientific">Actinopolyspora mzabensis</name>
    <dbReference type="NCBI Taxonomy" id="995066"/>
    <lineage>
        <taxon>Bacteria</taxon>
        <taxon>Bacillati</taxon>
        <taxon>Actinomycetota</taxon>
        <taxon>Actinomycetes</taxon>
        <taxon>Actinopolysporales</taxon>
        <taxon>Actinopolysporaceae</taxon>
        <taxon>Actinopolyspora</taxon>
    </lineage>
</organism>
<keyword evidence="2" id="KW-0472">Membrane</keyword>
<reference evidence="5" key="1">
    <citation type="submission" date="2016-10" db="EMBL/GenBank/DDBJ databases">
        <authorList>
            <person name="Varghese N."/>
            <person name="Submissions S."/>
        </authorList>
    </citation>
    <scope>NUCLEOTIDE SEQUENCE [LARGE SCALE GENOMIC DNA]</scope>
    <source>
        <strain evidence="5">DSM 45460</strain>
    </source>
</reference>
<feature type="signal peptide" evidence="3">
    <location>
        <begin position="1"/>
        <end position="35"/>
    </location>
</feature>
<keyword evidence="3" id="KW-0732">Signal</keyword>
<dbReference type="Proteomes" id="UP000199213">
    <property type="component" value="Unassembled WGS sequence"/>
</dbReference>
<feature type="compositionally biased region" description="Polar residues" evidence="1">
    <location>
        <begin position="68"/>
        <end position="78"/>
    </location>
</feature>
<keyword evidence="2" id="KW-1133">Transmembrane helix</keyword>
<feature type="transmembrane region" description="Helical" evidence="2">
    <location>
        <begin position="89"/>
        <end position="105"/>
    </location>
</feature>
<feature type="region of interest" description="Disordered" evidence="1">
    <location>
        <begin position="46"/>
        <end position="87"/>
    </location>
</feature>
<accession>A0A1G9CXM6</accession>
<feature type="chain" id="PRO_5038916237" evidence="3">
    <location>
        <begin position="36"/>
        <end position="122"/>
    </location>
</feature>
<protein>
    <submittedName>
        <fullName evidence="4">MYXO-CTERM domain-containing protein</fullName>
    </submittedName>
</protein>
<proteinExistence type="predicted"/>
<gene>
    <name evidence="4" type="ORF">SAMN04487820_109143</name>
</gene>
<sequence>MTRATRRRSAPMRLFLASVFGSAVLLAGHSGAAVAAEPHVRPLVAESTASELPSRSSLGVVSREDSHTWAQSEGNSPSDDSDGGQDRRTVIGAFGVVLVAGVLLLRRKRGKQSLVVRWRKRS</sequence>
<evidence type="ECO:0000313" key="4">
    <source>
        <dbReference type="EMBL" id="SDK56410.1"/>
    </source>
</evidence>
<dbReference type="AlphaFoldDB" id="A0A1G9CXM6"/>
<keyword evidence="2" id="KW-0812">Transmembrane</keyword>
<evidence type="ECO:0000256" key="2">
    <source>
        <dbReference type="SAM" id="Phobius"/>
    </source>
</evidence>